<reference evidence="2" key="1">
    <citation type="submission" date="2021-01" db="EMBL/GenBank/DDBJ databases">
        <authorList>
            <consortium name="Genoscope - CEA"/>
            <person name="William W."/>
        </authorList>
    </citation>
    <scope>NUCLEOTIDE SEQUENCE</scope>
</reference>
<organism evidence="2 3">
    <name type="scientific">Paramecium sonneborni</name>
    <dbReference type="NCBI Taxonomy" id="65129"/>
    <lineage>
        <taxon>Eukaryota</taxon>
        <taxon>Sar</taxon>
        <taxon>Alveolata</taxon>
        <taxon>Ciliophora</taxon>
        <taxon>Intramacronucleata</taxon>
        <taxon>Oligohymenophorea</taxon>
        <taxon>Peniculida</taxon>
        <taxon>Parameciidae</taxon>
        <taxon>Paramecium</taxon>
    </lineage>
</organism>
<keyword evidence="3" id="KW-1185">Reference proteome</keyword>
<dbReference type="Proteomes" id="UP000692954">
    <property type="component" value="Unassembled WGS sequence"/>
</dbReference>
<name>A0A8S1KPG5_9CILI</name>
<evidence type="ECO:0000313" key="2">
    <source>
        <dbReference type="EMBL" id="CAD8055685.1"/>
    </source>
</evidence>
<dbReference type="AlphaFoldDB" id="A0A8S1KPG5"/>
<protein>
    <submittedName>
        <fullName evidence="2">Uncharacterized protein</fullName>
    </submittedName>
</protein>
<dbReference type="EMBL" id="CAJJDN010000009">
    <property type="protein sequence ID" value="CAD8055685.1"/>
    <property type="molecule type" value="Genomic_DNA"/>
</dbReference>
<dbReference type="OrthoDB" id="297774at2759"/>
<evidence type="ECO:0000313" key="3">
    <source>
        <dbReference type="Proteomes" id="UP000692954"/>
    </source>
</evidence>
<sequence>MDLIDNQFQHKYQQLLQLQEIYSTRKVLPERLQRLKLIDINFQIKYIRQKQQNRLNQIINNPKSSQNKSKKQTAEKSFSNQVSHLNNDDQQNICLSCEKYIFEKKVTLFCHNKFHHNYHSYCLANLMKQQLANQCITLQCLCKSSINNGQISRQKIVELEVQINRLMLNQLQYLKSHNQNIRQCANKDCDFFWIYKQPQKQIKSRSNSPAKTYKIANTNYCPDCRFL</sequence>
<gene>
    <name evidence="2" type="ORF">PSON_ATCC_30995.1.T0090368</name>
</gene>
<feature type="region of interest" description="Disordered" evidence="1">
    <location>
        <begin position="59"/>
        <end position="81"/>
    </location>
</feature>
<evidence type="ECO:0000256" key="1">
    <source>
        <dbReference type="SAM" id="MobiDB-lite"/>
    </source>
</evidence>
<accession>A0A8S1KPG5</accession>
<comment type="caution">
    <text evidence="2">The sequence shown here is derived from an EMBL/GenBank/DDBJ whole genome shotgun (WGS) entry which is preliminary data.</text>
</comment>
<proteinExistence type="predicted"/>